<reference evidence="2 3" key="1">
    <citation type="submission" date="2016-03" db="EMBL/GenBank/DDBJ databases">
        <title>Trachymyrmex septentrionalis WGS genome.</title>
        <authorList>
            <person name="Nygaard S."/>
            <person name="Hu H."/>
            <person name="Boomsma J."/>
            <person name="Zhang G."/>
        </authorList>
    </citation>
    <scope>NUCLEOTIDE SEQUENCE [LARGE SCALE GENOMIC DNA]</scope>
    <source>
        <strain evidence="2">Tsep2-gDNA-1</strain>
        <tissue evidence="2">Whole body</tissue>
    </source>
</reference>
<feature type="region of interest" description="Disordered" evidence="1">
    <location>
        <begin position="25"/>
        <end position="65"/>
    </location>
</feature>
<name>A0A151K1I1_9HYME</name>
<organism evidence="2 3">
    <name type="scientific">Trachymyrmex septentrionalis</name>
    <dbReference type="NCBI Taxonomy" id="34720"/>
    <lineage>
        <taxon>Eukaryota</taxon>
        <taxon>Metazoa</taxon>
        <taxon>Ecdysozoa</taxon>
        <taxon>Arthropoda</taxon>
        <taxon>Hexapoda</taxon>
        <taxon>Insecta</taxon>
        <taxon>Pterygota</taxon>
        <taxon>Neoptera</taxon>
        <taxon>Endopterygota</taxon>
        <taxon>Hymenoptera</taxon>
        <taxon>Apocrita</taxon>
        <taxon>Aculeata</taxon>
        <taxon>Formicoidea</taxon>
        <taxon>Formicidae</taxon>
        <taxon>Myrmicinae</taxon>
        <taxon>Trachymyrmex</taxon>
    </lineage>
</organism>
<proteinExistence type="predicted"/>
<keyword evidence="3" id="KW-1185">Reference proteome</keyword>
<feature type="compositionally biased region" description="Pro residues" evidence="1">
    <location>
        <begin position="56"/>
        <end position="65"/>
    </location>
</feature>
<gene>
    <name evidence="2" type="ORF">ALC56_00262</name>
</gene>
<evidence type="ECO:0000313" key="2">
    <source>
        <dbReference type="EMBL" id="KYN45256.1"/>
    </source>
</evidence>
<sequence length="65" mass="7118">MVRSGKAVSNGKAVEFDKLDSLHPAEGDVAVAKGTERNAENRYREEERDDSARHSVPPPAADVKR</sequence>
<evidence type="ECO:0000256" key="1">
    <source>
        <dbReference type="SAM" id="MobiDB-lite"/>
    </source>
</evidence>
<feature type="compositionally biased region" description="Basic and acidic residues" evidence="1">
    <location>
        <begin position="34"/>
        <end position="53"/>
    </location>
</feature>
<dbReference type="AlphaFoldDB" id="A0A151K1I1"/>
<dbReference type="EMBL" id="KQ981178">
    <property type="protein sequence ID" value="KYN45256.1"/>
    <property type="molecule type" value="Genomic_DNA"/>
</dbReference>
<dbReference type="Proteomes" id="UP000078541">
    <property type="component" value="Unassembled WGS sequence"/>
</dbReference>
<evidence type="ECO:0000313" key="3">
    <source>
        <dbReference type="Proteomes" id="UP000078541"/>
    </source>
</evidence>
<protein>
    <submittedName>
        <fullName evidence="2">Uncharacterized protein</fullName>
    </submittedName>
</protein>
<accession>A0A151K1I1</accession>